<comment type="subunit">
    <text evidence="6">Monomer.</text>
</comment>
<evidence type="ECO:0000256" key="6">
    <source>
        <dbReference type="ARBA" id="ARBA00011245"/>
    </source>
</evidence>
<dbReference type="EC" id="3.1.3.-" evidence="14"/>
<dbReference type="Gene3D" id="3.40.50.1000">
    <property type="entry name" value="HAD superfamily/HAD-like"/>
    <property type="match status" value="1"/>
</dbReference>
<dbReference type="RefSeq" id="WP_005958801.1">
    <property type="nucleotide sequence ID" value="NZ_KQ556923.1"/>
</dbReference>
<dbReference type="PANTHER" id="PTHR42891:SF1">
    <property type="entry name" value="D-GLYCERO-BETA-D-MANNO-HEPTOSE-1,7-BISPHOSPHATE 7-PHOSPHATASE"/>
    <property type="match status" value="1"/>
</dbReference>
<feature type="active site" description="Nucleophile" evidence="15">
    <location>
        <position position="7"/>
    </location>
</feature>
<dbReference type="OrthoDB" id="9788272at2"/>
<keyword evidence="7 14" id="KW-0963">Cytoplasm</keyword>
<keyword evidence="9 14" id="KW-0378">Hydrolase</keyword>
<comment type="cofactor">
    <cofactor evidence="2 17">
        <name>Mg(2+)</name>
        <dbReference type="ChEBI" id="CHEBI:18420"/>
    </cofactor>
</comment>
<keyword evidence="10 17" id="KW-0862">Zinc</keyword>
<comment type="subcellular location">
    <subcellularLocation>
        <location evidence="4 14">Cytoplasm</location>
    </subcellularLocation>
</comment>
<name>A0A0T5Z5W4_9GAMM</name>
<dbReference type="GO" id="GO:0005737">
    <property type="term" value="C:cytoplasm"/>
    <property type="evidence" value="ECO:0007669"/>
    <property type="project" value="UniProtKB-SubCell"/>
</dbReference>
<feature type="binding site" evidence="17">
    <location>
        <position position="7"/>
    </location>
    <ligand>
        <name>Mg(2+)</name>
        <dbReference type="ChEBI" id="CHEBI:18420"/>
    </ligand>
</feature>
<dbReference type="NCBIfam" id="TIGR01662">
    <property type="entry name" value="HAD-SF-IIIA"/>
    <property type="match status" value="1"/>
</dbReference>
<comment type="catalytic activity">
    <reaction evidence="1">
        <text>D-glycero-beta-D-manno-heptose 1,7-bisphosphate + H2O = D-glycero-beta-D-manno-heptose 1-phosphate + phosphate</text>
        <dbReference type="Rhea" id="RHEA:28518"/>
        <dbReference type="ChEBI" id="CHEBI:15377"/>
        <dbReference type="ChEBI" id="CHEBI:43474"/>
        <dbReference type="ChEBI" id="CHEBI:60208"/>
        <dbReference type="ChEBI" id="CHEBI:61593"/>
        <dbReference type="EC" id="3.1.3.82"/>
    </reaction>
</comment>
<comment type="caution">
    <text evidence="19">The sequence shown here is derived from an EMBL/GenBank/DDBJ whole genome shotgun (WGS) entry which is preliminary data.</text>
</comment>
<feature type="active site" description="Proton donor" evidence="15">
    <location>
        <position position="9"/>
    </location>
</feature>
<feature type="binding site" evidence="17">
    <location>
        <position position="89"/>
    </location>
    <ligand>
        <name>Zn(2+)</name>
        <dbReference type="ChEBI" id="CHEBI:29105"/>
    </ligand>
</feature>
<comment type="similarity">
    <text evidence="13 14">Belongs to the gmhB family.</text>
</comment>
<evidence type="ECO:0000256" key="14">
    <source>
        <dbReference type="PIRNR" id="PIRNR004682"/>
    </source>
</evidence>
<dbReference type="SUPFAM" id="SSF56784">
    <property type="entry name" value="HAD-like"/>
    <property type="match status" value="1"/>
</dbReference>
<dbReference type="AlphaFoldDB" id="A0A0T5Z5W4"/>
<keyword evidence="21" id="KW-1185">Reference proteome</keyword>
<gene>
    <name evidence="18" type="ORF">Ga0074115_102119</name>
    <name evidence="19" type="ORF">Ga0076813_13108</name>
</gene>
<sequence>MKFVILDRDGVINQDSAEFVKGPEEWIPIPGSLEAIARLNHAGFRIFIATNQSGLARGMFDINALNSMHHKLHQELEKHGGQIEGIFFCPHGPDDDCDCRKPKSGLYQQIADRTQQSLEGVPVIGDSFRDLEAALDVAARPILVLTGKGKRTLDAHASRLTDIEIYSNLFEAAKAIING</sequence>
<feature type="binding site" evidence="17">
    <location>
        <position position="126"/>
    </location>
    <ligand>
        <name>Mg(2+)</name>
        <dbReference type="ChEBI" id="CHEBI:18420"/>
    </ligand>
</feature>
<feature type="binding site" evidence="17">
    <location>
        <position position="91"/>
    </location>
    <ligand>
        <name>Zn(2+)</name>
        <dbReference type="ChEBI" id="CHEBI:29105"/>
    </ligand>
</feature>
<feature type="site" description="Stabilizes the phosphoryl group" evidence="16">
    <location>
        <position position="101"/>
    </location>
</feature>
<evidence type="ECO:0000256" key="7">
    <source>
        <dbReference type="ARBA" id="ARBA00022490"/>
    </source>
</evidence>
<evidence type="ECO:0000256" key="13">
    <source>
        <dbReference type="ARBA" id="ARBA00061616"/>
    </source>
</evidence>
<dbReference type="EMBL" id="LMXI01000384">
    <property type="protein sequence ID" value="KRT58268.1"/>
    <property type="molecule type" value="Genomic_DNA"/>
</dbReference>
<dbReference type="CDD" id="cd07503">
    <property type="entry name" value="HAD_HisB-N"/>
    <property type="match status" value="1"/>
</dbReference>
<accession>A0A0T5Z5W4</accession>
<evidence type="ECO:0000256" key="3">
    <source>
        <dbReference type="ARBA" id="ARBA00001947"/>
    </source>
</evidence>
<evidence type="ECO:0000313" key="21">
    <source>
        <dbReference type="Proteomes" id="UP000051634"/>
    </source>
</evidence>
<dbReference type="GO" id="GO:0034200">
    <property type="term" value="F:D-glycero-beta-D-manno-heptose 1,7-bisphosphate 7-phosphatase activity"/>
    <property type="evidence" value="ECO:0007669"/>
    <property type="project" value="UniProtKB-EC"/>
</dbReference>
<evidence type="ECO:0000256" key="15">
    <source>
        <dbReference type="PIRSR" id="PIRSR004682-1"/>
    </source>
</evidence>
<evidence type="ECO:0000256" key="8">
    <source>
        <dbReference type="ARBA" id="ARBA00022723"/>
    </source>
</evidence>
<evidence type="ECO:0000256" key="12">
    <source>
        <dbReference type="ARBA" id="ARBA00023277"/>
    </source>
</evidence>
<dbReference type="InterPro" id="IPR036412">
    <property type="entry name" value="HAD-like_sf"/>
</dbReference>
<dbReference type="Proteomes" id="UP000051276">
    <property type="component" value="Unassembled WGS sequence"/>
</dbReference>
<dbReference type="PANTHER" id="PTHR42891">
    <property type="entry name" value="D-GLYCERO-BETA-D-MANNO-HEPTOSE-1,7-BISPHOSPHATE 7-PHOSPHATASE"/>
    <property type="match status" value="1"/>
</dbReference>
<dbReference type="InterPro" id="IPR006549">
    <property type="entry name" value="HAD-SF_hydro_IIIA"/>
</dbReference>
<feature type="site" description="Contributes to substrate recognition" evidence="16">
    <location>
        <position position="100"/>
    </location>
</feature>
<dbReference type="InterPro" id="IPR006543">
    <property type="entry name" value="Histidinol-phos"/>
</dbReference>
<evidence type="ECO:0000256" key="16">
    <source>
        <dbReference type="PIRSR" id="PIRSR004682-3"/>
    </source>
</evidence>
<evidence type="ECO:0000256" key="4">
    <source>
        <dbReference type="ARBA" id="ARBA00004496"/>
    </source>
</evidence>
<dbReference type="PIRSF" id="PIRSF004682">
    <property type="entry name" value="GmhB"/>
    <property type="match status" value="1"/>
</dbReference>
<evidence type="ECO:0000256" key="17">
    <source>
        <dbReference type="PIRSR" id="PIRSR004682-4"/>
    </source>
</evidence>
<dbReference type="Pfam" id="PF13242">
    <property type="entry name" value="Hydrolase_like"/>
    <property type="match status" value="1"/>
</dbReference>
<evidence type="ECO:0000256" key="5">
    <source>
        <dbReference type="ARBA" id="ARBA00004708"/>
    </source>
</evidence>
<dbReference type="InterPro" id="IPR004446">
    <property type="entry name" value="Heptose_bisP_phosphatase"/>
</dbReference>
<evidence type="ECO:0000313" key="19">
    <source>
        <dbReference type="EMBL" id="KRT58268.1"/>
    </source>
</evidence>
<evidence type="ECO:0000256" key="1">
    <source>
        <dbReference type="ARBA" id="ARBA00001226"/>
    </source>
</evidence>
<dbReference type="Proteomes" id="UP000051634">
    <property type="component" value="Unassembled WGS sequence"/>
</dbReference>
<proteinExistence type="inferred from homology"/>
<feature type="binding site" evidence="17">
    <location>
        <position position="9"/>
    </location>
    <ligand>
        <name>Mg(2+)</name>
        <dbReference type="ChEBI" id="CHEBI:18420"/>
    </ligand>
</feature>
<protein>
    <recommendedName>
        <fullName evidence="14">D,D-heptose 1,7-bisphosphate phosphatase</fullName>
        <ecNumber evidence="14">3.1.3.-</ecNumber>
    </recommendedName>
</protein>
<feature type="binding site" evidence="17">
    <location>
        <position position="99"/>
    </location>
    <ligand>
        <name>Zn(2+)</name>
        <dbReference type="ChEBI" id="CHEBI:29105"/>
    </ligand>
</feature>
<evidence type="ECO:0000313" key="18">
    <source>
        <dbReference type="EMBL" id="KRT54017.1"/>
    </source>
</evidence>
<dbReference type="InterPro" id="IPR023214">
    <property type="entry name" value="HAD_sf"/>
</dbReference>
<keyword evidence="12 14" id="KW-0119">Carbohydrate metabolism</keyword>
<keyword evidence="11 17" id="KW-0460">Magnesium</keyword>
<reference evidence="20 21" key="1">
    <citation type="submission" date="2015-11" db="EMBL/GenBank/DDBJ databases">
        <title>The genome of Candidatus Endoriftia persephone in Ridgeia piscesae and population structure of the North Eastern Pacific vestimentiferan symbionts.</title>
        <authorList>
            <person name="Perez M."/>
            <person name="Juniper K.S."/>
        </authorList>
    </citation>
    <scope>NUCLEOTIDE SEQUENCE [LARGE SCALE GENOMIC DNA]</scope>
    <source>
        <strain evidence="19">Ind10</strain>
        <strain evidence="18">Ind11</strain>
    </source>
</reference>
<feature type="binding site" evidence="17">
    <location>
        <position position="97"/>
    </location>
    <ligand>
        <name>Zn(2+)</name>
        <dbReference type="ChEBI" id="CHEBI:29105"/>
    </ligand>
</feature>
<evidence type="ECO:0000256" key="2">
    <source>
        <dbReference type="ARBA" id="ARBA00001946"/>
    </source>
</evidence>
<dbReference type="STRING" id="54398.Ga0074115_102119"/>
<dbReference type="GO" id="GO:0046872">
    <property type="term" value="F:metal ion binding"/>
    <property type="evidence" value="ECO:0007669"/>
    <property type="project" value="UniProtKB-KW"/>
</dbReference>
<dbReference type="EMBL" id="LDXT01000094">
    <property type="protein sequence ID" value="KRT54017.1"/>
    <property type="molecule type" value="Genomic_DNA"/>
</dbReference>
<dbReference type="NCBIfam" id="TIGR01656">
    <property type="entry name" value="Histidinol-ppas"/>
    <property type="match status" value="1"/>
</dbReference>
<feature type="site" description="Stabilizes the phosphoryl group" evidence="16">
    <location>
        <position position="50"/>
    </location>
</feature>
<dbReference type="NCBIfam" id="NF006506">
    <property type="entry name" value="PRK08942.1"/>
    <property type="match status" value="1"/>
</dbReference>
<evidence type="ECO:0000256" key="11">
    <source>
        <dbReference type="ARBA" id="ARBA00022842"/>
    </source>
</evidence>
<evidence type="ECO:0000256" key="10">
    <source>
        <dbReference type="ARBA" id="ARBA00022833"/>
    </source>
</evidence>
<dbReference type="GO" id="GO:0005975">
    <property type="term" value="P:carbohydrate metabolic process"/>
    <property type="evidence" value="ECO:0007669"/>
    <property type="project" value="InterPro"/>
</dbReference>
<comment type="pathway">
    <text evidence="5">Nucleotide-sugar biosynthesis; ADP-L-glycero-beta-D-manno-heptose biosynthesis; ADP-L-glycero-beta-D-manno-heptose from D-glycero-beta-D-manno-heptose 7-phosphate: step 2/4.</text>
</comment>
<dbReference type="FunFam" id="3.40.50.1000:FF:000168">
    <property type="entry name" value="D,D-heptose 1,7-bisphosphate phosphatase"/>
    <property type="match status" value="1"/>
</dbReference>
<organism evidence="19 20">
    <name type="scientific">endosymbiont of Ridgeia piscesae</name>
    <dbReference type="NCBI Taxonomy" id="54398"/>
    <lineage>
        <taxon>Bacteria</taxon>
        <taxon>Pseudomonadati</taxon>
        <taxon>Pseudomonadota</taxon>
        <taxon>Gammaproteobacteria</taxon>
        <taxon>sulfur-oxidizing symbionts</taxon>
    </lineage>
</organism>
<evidence type="ECO:0000256" key="9">
    <source>
        <dbReference type="ARBA" id="ARBA00022801"/>
    </source>
</evidence>
<keyword evidence="8 17" id="KW-0479">Metal-binding</keyword>
<comment type="cofactor">
    <cofactor evidence="3 17">
        <name>Zn(2+)</name>
        <dbReference type="ChEBI" id="CHEBI:29105"/>
    </cofactor>
</comment>
<evidence type="ECO:0000313" key="20">
    <source>
        <dbReference type="Proteomes" id="UP000051276"/>
    </source>
</evidence>